<reference evidence="2 3" key="1">
    <citation type="submission" date="2019-02" db="EMBL/GenBank/DDBJ databases">
        <title>Deep-cultivation of Planctomycetes and their phenomic and genomic characterization uncovers novel biology.</title>
        <authorList>
            <person name="Wiegand S."/>
            <person name="Jogler M."/>
            <person name="Boedeker C."/>
            <person name="Pinto D."/>
            <person name="Vollmers J."/>
            <person name="Rivas-Marin E."/>
            <person name="Kohn T."/>
            <person name="Peeters S.H."/>
            <person name="Heuer A."/>
            <person name="Rast P."/>
            <person name="Oberbeckmann S."/>
            <person name="Bunk B."/>
            <person name="Jeske O."/>
            <person name="Meyerdierks A."/>
            <person name="Storesund J.E."/>
            <person name="Kallscheuer N."/>
            <person name="Luecker S."/>
            <person name="Lage O.M."/>
            <person name="Pohl T."/>
            <person name="Merkel B.J."/>
            <person name="Hornburger P."/>
            <person name="Mueller R.-W."/>
            <person name="Bruemmer F."/>
            <person name="Labrenz M."/>
            <person name="Spormann A.M."/>
            <person name="Op Den Camp H."/>
            <person name="Overmann J."/>
            <person name="Amann R."/>
            <person name="Jetten M.S.M."/>
            <person name="Mascher T."/>
            <person name="Medema M.H."/>
            <person name="Devos D.P."/>
            <person name="Kaster A.-K."/>
            <person name="Ovreas L."/>
            <person name="Rohde M."/>
            <person name="Galperin M.Y."/>
            <person name="Jogler C."/>
        </authorList>
    </citation>
    <scope>NUCLEOTIDE SEQUENCE [LARGE SCALE GENOMIC DNA]</scope>
    <source>
        <strain evidence="2 3">Poly41</strain>
    </source>
</reference>
<feature type="transmembrane region" description="Helical" evidence="1">
    <location>
        <begin position="19"/>
        <end position="38"/>
    </location>
</feature>
<keyword evidence="1" id="KW-0812">Transmembrane</keyword>
<accession>A0A5C6DDB0</accession>
<proteinExistence type="predicted"/>
<keyword evidence="3" id="KW-1185">Reference proteome</keyword>
<feature type="transmembrane region" description="Helical" evidence="1">
    <location>
        <begin position="50"/>
        <end position="71"/>
    </location>
</feature>
<dbReference type="EMBL" id="SJPV01000008">
    <property type="protein sequence ID" value="TWU34235.1"/>
    <property type="molecule type" value="Genomic_DNA"/>
</dbReference>
<dbReference type="Proteomes" id="UP000319143">
    <property type="component" value="Unassembled WGS sequence"/>
</dbReference>
<dbReference type="GO" id="GO:0005886">
    <property type="term" value="C:plasma membrane"/>
    <property type="evidence" value="ECO:0007669"/>
    <property type="project" value="TreeGrafter"/>
</dbReference>
<evidence type="ECO:0000313" key="3">
    <source>
        <dbReference type="Proteomes" id="UP000319143"/>
    </source>
</evidence>
<dbReference type="InterPro" id="IPR050545">
    <property type="entry name" value="Mycobact_MmpL"/>
</dbReference>
<keyword evidence="1" id="KW-1133">Transmembrane helix</keyword>
<dbReference type="RefSeq" id="WP_146528642.1">
    <property type="nucleotide sequence ID" value="NZ_SJPV01000008.1"/>
</dbReference>
<dbReference type="SUPFAM" id="SSF82866">
    <property type="entry name" value="Multidrug efflux transporter AcrB transmembrane domain"/>
    <property type="match status" value="1"/>
</dbReference>
<dbReference type="PANTHER" id="PTHR33406:SF12">
    <property type="entry name" value="BLR2997 PROTEIN"/>
    <property type="match status" value="1"/>
</dbReference>
<dbReference type="Gene3D" id="1.20.1640.10">
    <property type="entry name" value="Multidrug efflux transporter AcrB transmembrane domain"/>
    <property type="match status" value="1"/>
</dbReference>
<sequence>MRIHDSRHPATAVEILRVAWWPCTLSALTTAIGLIALLSSSTAPVRQFGIYSAIGVLFGTGLILLTLPGFLERCPFVFPRLSQNTSPGECFDRDRRIEKLVDCLKRWRWAVFTVFAGIMSFSLLGLPRLDTSLNIGSTFSPQTKIFQDTQWIESNVRSLSQIEVSIQFRQECELTSSQRLLVLAKCQSALQEIAEVSRVFSPSDFVPSEPSGRSVGATIRRSLYRNKLAQMRRDFVEMNYLSQQGGSEWWRISVMVPSLPRSNRLFDVA</sequence>
<evidence type="ECO:0000256" key="1">
    <source>
        <dbReference type="SAM" id="Phobius"/>
    </source>
</evidence>
<organism evidence="2 3">
    <name type="scientific">Novipirellula artificiosorum</name>
    <dbReference type="NCBI Taxonomy" id="2528016"/>
    <lineage>
        <taxon>Bacteria</taxon>
        <taxon>Pseudomonadati</taxon>
        <taxon>Planctomycetota</taxon>
        <taxon>Planctomycetia</taxon>
        <taxon>Pirellulales</taxon>
        <taxon>Pirellulaceae</taxon>
        <taxon>Novipirellula</taxon>
    </lineage>
</organism>
<gene>
    <name evidence="2" type="ORF">Poly41_43810</name>
</gene>
<comment type="caution">
    <text evidence="2">The sequence shown here is derived from an EMBL/GenBank/DDBJ whole genome shotgun (WGS) entry which is preliminary data.</text>
</comment>
<dbReference type="PANTHER" id="PTHR33406">
    <property type="entry name" value="MEMBRANE PROTEIN MJ1562-RELATED"/>
    <property type="match status" value="1"/>
</dbReference>
<dbReference type="AlphaFoldDB" id="A0A5C6DDB0"/>
<evidence type="ECO:0000313" key="2">
    <source>
        <dbReference type="EMBL" id="TWU34235.1"/>
    </source>
</evidence>
<name>A0A5C6DDB0_9BACT</name>
<feature type="transmembrane region" description="Helical" evidence="1">
    <location>
        <begin position="107"/>
        <end position="126"/>
    </location>
</feature>
<protein>
    <submittedName>
        <fullName evidence="2">Uncharacterized protein</fullName>
    </submittedName>
</protein>
<keyword evidence="1" id="KW-0472">Membrane</keyword>